<dbReference type="PIRSF" id="PIRSF021287">
    <property type="entry name" value="Biofilm_formation_YmcA"/>
    <property type="match status" value="1"/>
</dbReference>
<feature type="compositionally biased region" description="Polar residues" evidence="2">
    <location>
        <begin position="128"/>
        <end position="138"/>
    </location>
</feature>
<evidence type="ECO:0000313" key="4">
    <source>
        <dbReference type="Proteomes" id="UP000051638"/>
    </source>
</evidence>
<evidence type="ECO:0000256" key="2">
    <source>
        <dbReference type="SAM" id="MobiDB-lite"/>
    </source>
</evidence>
<organism evidence="3 4">
    <name type="scientific">Loigolactobacillus rennini DSM 20253</name>
    <dbReference type="NCBI Taxonomy" id="1423796"/>
    <lineage>
        <taxon>Bacteria</taxon>
        <taxon>Bacillati</taxon>
        <taxon>Bacillota</taxon>
        <taxon>Bacilli</taxon>
        <taxon>Lactobacillales</taxon>
        <taxon>Lactobacillaceae</taxon>
        <taxon>Loigolactobacillus</taxon>
    </lineage>
</organism>
<dbReference type="Proteomes" id="UP000051638">
    <property type="component" value="Unassembled WGS sequence"/>
</dbReference>
<dbReference type="SUPFAM" id="SSF158622">
    <property type="entry name" value="YheA/YmcA-like"/>
    <property type="match status" value="1"/>
</dbReference>
<proteinExistence type="predicted"/>
<sequence>MAQTHLDQQSQQELARLCHLLQEDDTIKRYQKIARQVKQNAQLAQLQTDLKQAQKAIVNDDYYQKPKAANKARQTADQLQQKLDQHPLTQTYRQALADANDTLEMVTTELQQQVDALIEKGRTDGATKDQSNTNDGPI</sequence>
<dbReference type="Pfam" id="PF06133">
    <property type="entry name" value="Com_YlbF"/>
    <property type="match status" value="1"/>
</dbReference>
<feature type="region of interest" description="Disordered" evidence="2">
    <location>
        <begin position="117"/>
        <end position="138"/>
    </location>
</feature>
<dbReference type="AlphaFoldDB" id="A0A0R2D5K5"/>
<dbReference type="RefSeq" id="WP_057874363.1">
    <property type="nucleotide sequence ID" value="NZ_AYYI01000061.1"/>
</dbReference>
<feature type="compositionally biased region" description="Basic and acidic residues" evidence="2">
    <location>
        <begin position="117"/>
        <end position="127"/>
    </location>
</feature>
<dbReference type="STRING" id="1423796.FC24_GL001967"/>
<dbReference type="EMBL" id="AYYI01000061">
    <property type="protein sequence ID" value="KRM95739.1"/>
    <property type="molecule type" value="Genomic_DNA"/>
</dbReference>
<dbReference type="OrthoDB" id="2300319at2"/>
<keyword evidence="1" id="KW-0175">Coiled coil</keyword>
<dbReference type="InterPro" id="IPR016783">
    <property type="entry name" value="Biofilm_formation_YmcA"/>
</dbReference>
<evidence type="ECO:0000313" key="3">
    <source>
        <dbReference type="EMBL" id="KRM95739.1"/>
    </source>
</evidence>
<dbReference type="PATRIC" id="fig|1423796.3.peg.1996"/>
<protein>
    <recommendedName>
        <fullName evidence="5">Cell fate regulator YmcA, YheA/YmcA/DUF963 family (Controls sporulation, competence, biofilm development)</fullName>
    </recommendedName>
</protein>
<dbReference type="InterPro" id="IPR023378">
    <property type="entry name" value="YheA/YmcA-like_dom_sf"/>
</dbReference>
<dbReference type="PANTHER" id="PTHR38448">
    <property type="entry name" value="REGULATORY PROTEIN YLBF-RELATED"/>
    <property type="match status" value="1"/>
</dbReference>
<comment type="caution">
    <text evidence="3">The sequence shown here is derived from an EMBL/GenBank/DDBJ whole genome shotgun (WGS) entry which is preliminary data.</text>
</comment>
<dbReference type="Gene3D" id="1.20.1500.10">
    <property type="entry name" value="YheA/YmcA-like"/>
    <property type="match status" value="1"/>
</dbReference>
<feature type="coiled-coil region" evidence="1">
    <location>
        <begin position="27"/>
        <end position="56"/>
    </location>
</feature>
<evidence type="ECO:0000256" key="1">
    <source>
        <dbReference type="SAM" id="Coils"/>
    </source>
</evidence>
<keyword evidence="4" id="KW-1185">Reference proteome</keyword>
<name>A0A0R2D5K5_9LACO</name>
<gene>
    <name evidence="3" type="ORF">FC24_GL001967</name>
</gene>
<dbReference type="InterPro" id="IPR052767">
    <property type="entry name" value="Bact_com_dev_regulator"/>
</dbReference>
<evidence type="ECO:0008006" key="5">
    <source>
        <dbReference type="Google" id="ProtNLM"/>
    </source>
</evidence>
<dbReference type="InterPro" id="IPR010368">
    <property type="entry name" value="Com_YlbF"/>
</dbReference>
<reference evidence="3 4" key="1">
    <citation type="journal article" date="2015" name="Genome Announc.">
        <title>Expanding the biotechnology potential of lactobacilli through comparative genomics of 213 strains and associated genera.</title>
        <authorList>
            <person name="Sun Z."/>
            <person name="Harris H.M."/>
            <person name="McCann A."/>
            <person name="Guo C."/>
            <person name="Argimon S."/>
            <person name="Zhang W."/>
            <person name="Yang X."/>
            <person name="Jeffery I.B."/>
            <person name="Cooney J.C."/>
            <person name="Kagawa T.F."/>
            <person name="Liu W."/>
            <person name="Song Y."/>
            <person name="Salvetti E."/>
            <person name="Wrobel A."/>
            <person name="Rasinkangas P."/>
            <person name="Parkhill J."/>
            <person name="Rea M.C."/>
            <person name="O'Sullivan O."/>
            <person name="Ritari J."/>
            <person name="Douillard F.P."/>
            <person name="Paul Ross R."/>
            <person name="Yang R."/>
            <person name="Briner A.E."/>
            <person name="Felis G.E."/>
            <person name="de Vos W.M."/>
            <person name="Barrangou R."/>
            <person name="Klaenhammer T.R."/>
            <person name="Caufield P.W."/>
            <person name="Cui Y."/>
            <person name="Zhang H."/>
            <person name="O'Toole P.W."/>
        </authorList>
    </citation>
    <scope>NUCLEOTIDE SEQUENCE [LARGE SCALE GENOMIC DNA]</scope>
    <source>
        <strain evidence="3 4">DSM 20253</strain>
    </source>
</reference>
<dbReference type="PANTHER" id="PTHR38448:SF1">
    <property type="entry name" value="YLBF FAMILY REGULATOR"/>
    <property type="match status" value="1"/>
</dbReference>
<accession>A0A0R2D5K5</accession>